<keyword evidence="2" id="KW-1185">Reference proteome</keyword>
<dbReference type="GeneID" id="24918794"/>
<evidence type="ECO:0000313" key="1">
    <source>
        <dbReference type="EMBL" id="CBK21377.2"/>
    </source>
</evidence>
<dbReference type="Proteomes" id="UP000008312">
    <property type="component" value="Unassembled WGS sequence"/>
</dbReference>
<evidence type="ECO:0000313" key="2">
    <source>
        <dbReference type="Proteomes" id="UP000008312"/>
    </source>
</evidence>
<dbReference type="RefSeq" id="XP_012895425.1">
    <property type="nucleotide sequence ID" value="XM_013039971.1"/>
</dbReference>
<dbReference type="AlphaFoldDB" id="D8LZY8"/>
<organism evidence="1">
    <name type="scientific">Blastocystis hominis</name>
    <dbReference type="NCBI Taxonomy" id="12968"/>
    <lineage>
        <taxon>Eukaryota</taxon>
        <taxon>Sar</taxon>
        <taxon>Stramenopiles</taxon>
        <taxon>Bigyra</taxon>
        <taxon>Opalozoa</taxon>
        <taxon>Opalinata</taxon>
        <taxon>Blastocystidae</taxon>
        <taxon>Blastocystis</taxon>
    </lineage>
</organism>
<proteinExistence type="predicted"/>
<dbReference type="EMBL" id="FN668642">
    <property type="protein sequence ID" value="CBK21377.2"/>
    <property type="molecule type" value="Genomic_DNA"/>
</dbReference>
<reference evidence="1" key="1">
    <citation type="submission" date="2010-02" db="EMBL/GenBank/DDBJ databases">
        <title>Sequencing and annotation of the Blastocystis hominis genome.</title>
        <authorList>
            <person name="Wincker P."/>
        </authorList>
    </citation>
    <scope>NUCLEOTIDE SEQUENCE</scope>
    <source>
        <strain evidence="1">Singapore isolate B</strain>
    </source>
</reference>
<accession>D8LZY8</accession>
<name>D8LZY8_BLAHO</name>
<dbReference type="InParanoid" id="D8LZY8"/>
<dbReference type="OrthoDB" id="10622564at2759"/>
<protein>
    <submittedName>
        <fullName evidence="1">Uncharacterized protein</fullName>
    </submittedName>
</protein>
<gene>
    <name evidence="1" type="ORF">GSBLH_T00001551001</name>
</gene>
<sequence>MSFALGPSDPLEILNDPWELNADTLFTGTVSITREDIASDPAIRIPSSRKSSLDITAFLPLESDSPINNVDSLSVDEVPCLSLPPSQIRREKSFSDLLQEEAYRLRAVECKKRRLLRMDILRKKRQQGLISFGHTIRYKQRSDLATKRVRSSGKFVSEYNYKNA</sequence>